<keyword evidence="9 15" id="KW-0418">Kinase</keyword>
<dbReference type="Proteomes" id="UP000254512">
    <property type="component" value="Unassembled WGS sequence"/>
</dbReference>
<dbReference type="EC" id="2.7.1.166" evidence="4 15"/>
<evidence type="ECO:0000256" key="7">
    <source>
        <dbReference type="ARBA" id="ARBA00022679"/>
    </source>
</evidence>
<dbReference type="Pfam" id="PF06293">
    <property type="entry name" value="Kdo"/>
    <property type="match status" value="1"/>
</dbReference>
<dbReference type="NCBIfam" id="NF002475">
    <property type="entry name" value="PRK01723.1"/>
    <property type="match status" value="1"/>
</dbReference>
<dbReference type="UniPathway" id="UPA00958"/>
<keyword evidence="8 15" id="KW-0547">Nucleotide-binding</keyword>
<evidence type="ECO:0000256" key="14">
    <source>
        <dbReference type="ARBA" id="ARBA00034417"/>
    </source>
</evidence>
<evidence type="ECO:0000256" key="3">
    <source>
        <dbReference type="ARBA" id="ARBA00010327"/>
    </source>
</evidence>
<comment type="catalytic activity">
    <reaction evidence="14 15">
        <text>an alpha-Kdo-(2-&gt;6)-lipid IVA + ATP = a 4-O-phospho-alpha-Kdo-(2-&gt;6)-lipid IVA + ADP + H(+)</text>
        <dbReference type="Rhea" id="RHEA:74271"/>
        <dbReference type="ChEBI" id="CHEBI:15378"/>
        <dbReference type="ChEBI" id="CHEBI:30616"/>
        <dbReference type="ChEBI" id="CHEBI:176428"/>
        <dbReference type="ChEBI" id="CHEBI:193140"/>
        <dbReference type="ChEBI" id="CHEBI:456216"/>
        <dbReference type="EC" id="2.7.1.166"/>
    </reaction>
</comment>
<comment type="subcellular location">
    <subcellularLocation>
        <location evidence="1 15">Cell inner membrane</location>
        <topology evidence="1 15">Peripheral membrane protein</topology>
        <orientation evidence="1 15">Cytoplasmic side</orientation>
    </subcellularLocation>
</comment>
<evidence type="ECO:0000256" key="4">
    <source>
        <dbReference type="ARBA" id="ARBA00011988"/>
    </source>
</evidence>
<evidence type="ECO:0000259" key="16">
    <source>
        <dbReference type="PROSITE" id="PS50011"/>
    </source>
</evidence>
<comment type="similarity">
    <text evidence="3 15">Belongs to the protein kinase superfamily. KdkA/RfaP family.</text>
</comment>
<dbReference type="HAMAP" id="MF_00521">
    <property type="entry name" value="KDO_kinase"/>
    <property type="match status" value="1"/>
</dbReference>
<protein>
    <recommendedName>
        <fullName evidence="13 15">3-deoxy-D-manno-octulosonic acid kinase</fullName>
        <shortName evidence="15">Kdo kinase</shortName>
        <ecNumber evidence="4 15">2.7.1.166</ecNumber>
    </recommendedName>
</protein>
<keyword evidence="10 15" id="KW-0067">ATP-binding</keyword>
<evidence type="ECO:0000256" key="12">
    <source>
        <dbReference type="ARBA" id="ARBA00023136"/>
    </source>
</evidence>
<dbReference type="STRING" id="673.AL542_08700"/>
<proteinExistence type="inferred from homology"/>
<keyword evidence="5 15" id="KW-1003">Cell membrane</keyword>
<dbReference type="PROSITE" id="PS50011">
    <property type="entry name" value="PROTEIN_KINASE_DOM"/>
    <property type="match status" value="1"/>
</dbReference>
<dbReference type="InterPro" id="IPR011009">
    <property type="entry name" value="Kinase-like_dom_sf"/>
</dbReference>
<keyword evidence="7 15" id="KW-0808">Transferase</keyword>
<feature type="active site" evidence="15">
    <location>
        <position position="167"/>
    </location>
</feature>
<comment type="function">
    <text evidence="15">Catalyzes the ATP-dependent phosphorylation of the 3-deoxy-D-manno-octulosonic acid (Kdo) residue in Kdo-lipid IV(A) at the 4-OH position.</text>
</comment>
<feature type="domain" description="Protein kinase" evidence="16">
    <location>
        <begin position="1"/>
        <end position="234"/>
    </location>
</feature>
<evidence type="ECO:0000256" key="1">
    <source>
        <dbReference type="ARBA" id="ARBA00004515"/>
    </source>
</evidence>
<keyword evidence="11 15" id="KW-0448">Lipopolysaccharide biosynthesis</keyword>
<dbReference type="GO" id="GO:0005886">
    <property type="term" value="C:plasma membrane"/>
    <property type="evidence" value="ECO:0007669"/>
    <property type="project" value="UniProtKB-SubCell"/>
</dbReference>
<evidence type="ECO:0000256" key="13">
    <source>
        <dbReference type="ARBA" id="ARBA00029511"/>
    </source>
</evidence>
<dbReference type="GO" id="GO:0004672">
    <property type="term" value="F:protein kinase activity"/>
    <property type="evidence" value="ECO:0007669"/>
    <property type="project" value="InterPro"/>
</dbReference>
<dbReference type="AlphaFoldDB" id="A0A377HI09"/>
<name>A0A377HI09_GRIHO</name>
<organism evidence="17 18">
    <name type="scientific">Grimontia hollisae</name>
    <name type="common">Vibrio hollisae</name>
    <dbReference type="NCBI Taxonomy" id="673"/>
    <lineage>
        <taxon>Bacteria</taxon>
        <taxon>Pseudomonadati</taxon>
        <taxon>Pseudomonadota</taxon>
        <taxon>Gammaproteobacteria</taxon>
        <taxon>Vibrionales</taxon>
        <taxon>Vibrionaceae</taxon>
        <taxon>Grimontia</taxon>
    </lineage>
</organism>
<evidence type="ECO:0000313" key="18">
    <source>
        <dbReference type="Proteomes" id="UP000254512"/>
    </source>
</evidence>
<evidence type="ECO:0000256" key="10">
    <source>
        <dbReference type="ARBA" id="ARBA00022840"/>
    </source>
</evidence>
<gene>
    <name evidence="15 17" type="primary">kdkA</name>
    <name evidence="17" type="ORF">NCTC11645_00182</name>
</gene>
<evidence type="ECO:0000256" key="8">
    <source>
        <dbReference type="ARBA" id="ARBA00022741"/>
    </source>
</evidence>
<evidence type="ECO:0000256" key="2">
    <source>
        <dbReference type="ARBA" id="ARBA00004713"/>
    </source>
</evidence>
<dbReference type="GO" id="GO:0005524">
    <property type="term" value="F:ATP binding"/>
    <property type="evidence" value="ECO:0007669"/>
    <property type="project" value="UniProtKB-UniRule"/>
</dbReference>
<dbReference type="InterPro" id="IPR022826">
    <property type="entry name" value="KDO_kinase"/>
</dbReference>
<reference evidence="17 18" key="1">
    <citation type="submission" date="2018-06" db="EMBL/GenBank/DDBJ databases">
        <authorList>
            <consortium name="Pathogen Informatics"/>
            <person name="Doyle S."/>
        </authorList>
    </citation>
    <scope>NUCLEOTIDE SEQUENCE [LARGE SCALE GENOMIC DNA]</scope>
    <source>
        <strain evidence="17 18">NCTC11645</strain>
    </source>
</reference>
<comment type="pathway">
    <text evidence="2 15">Bacterial outer membrane biogenesis; LPS core biosynthesis.</text>
</comment>
<dbReference type="EMBL" id="UGHD01000002">
    <property type="protein sequence ID" value="STO55880.1"/>
    <property type="molecule type" value="Genomic_DNA"/>
</dbReference>
<dbReference type="InterPro" id="IPR000719">
    <property type="entry name" value="Prot_kinase_dom"/>
</dbReference>
<dbReference type="GO" id="GO:0009244">
    <property type="term" value="P:lipopolysaccharide core region biosynthetic process"/>
    <property type="evidence" value="ECO:0007669"/>
    <property type="project" value="UniProtKB-UniRule"/>
</dbReference>
<evidence type="ECO:0000256" key="6">
    <source>
        <dbReference type="ARBA" id="ARBA00022519"/>
    </source>
</evidence>
<accession>A0A377HI09</accession>
<evidence type="ECO:0000313" key="17">
    <source>
        <dbReference type="EMBL" id="STO55880.1"/>
    </source>
</evidence>
<keyword evidence="6 15" id="KW-0997">Cell inner membrane</keyword>
<evidence type="ECO:0000256" key="11">
    <source>
        <dbReference type="ARBA" id="ARBA00022985"/>
    </source>
</evidence>
<keyword evidence="12 15" id="KW-0472">Membrane</keyword>
<evidence type="ECO:0000256" key="9">
    <source>
        <dbReference type="ARBA" id="ARBA00022777"/>
    </source>
</evidence>
<dbReference type="SUPFAM" id="SSF56112">
    <property type="entry name" value="Protein kinase-like (PK-like)"/>
    <property type="match status" value="1"/>
</dbReference>
<evidence type="ECO:0000256" key="15">
    <source>
        <dbReference type="HAMAP-Rule" id="MF_00521"/>
    </source>
</evidence>
<sequence length="234" mass="26692">MKVLAENNTRVWFDDALIAAEEVLESFDIAHWQAKNAVLGSATGRGTTWFVQTESVPAALRHYRRGGLFGNVVNDSYFFTGWERTRSAAEFRLLHYLREKGIPVPRPLAARAMKEGLTYRADILVEKVHGARDLVDVLMEKPLTEACYQHIGRLVRQLHDAGVCHTDLNIHNILLDGQGAFWLIDFDKCGRRSGDSWKAANLSRLQRSFRKEVGKRQIHWQASDWQCLLKGYQG</sequence>
<evidence type="ECO:0000256" key="5">
    <source>
        <dbReference type="ARBA" id="ARBA00022475"/>
    </source>
</evidence>
<dbReference type="Gene3D" id="1.10.510.10">
    <property type="entry name" value="Transferase(Phosphotransferase) domain 1"/>
    <property type="match status" value="1"/>
</dbReference>